<sequence length="355" mass="38902">MSNLIQLTGYSQTGTACPLPQPVSLQLSRAVDSPADGLELTLPLPQDLPPLCKVKAQLPGDILFIGEVDEEERVSSPKGELLSLFARSDGALLLDNQALPQRFDSPRLQDVYQRYIAPYGFPIAGFGELRLPSYRVSKGASEWEAFCGFCEGALGVRPYLTPQGVIEPQRPSGGRRYTIGEGGLAYQKLTFRRERSRVLSKICIRGEEGYYSSAVSSEKAQEIGVRRKRYWIPPDEYQHNPQAGADRLLMDAWNRYRQGGGGRAPPAGRSGSTSTWTAKSKTSKPLWPSRRPKLAAPPSICGNCPPPAPLEAPWKGSCWNYWALKTPLGPILAGRFPRASLPTWSSTATPSQQTG</sequence>
<evidence type="ECO:0000256" key="1">
    <source>
        <dbReference type="SAM" id="MobiDB-lite"/>
    </source>
</evidence>
<dbReference type="EMBL" id="BK032690">
    <property type="protein sequence ID" value="DAF55433.1"/>
    <property type="molecule type" value="Genomic_DNA"/>
</dbReference>
<feature type="region of interest" description="Disordered" evidence="1">
    <location>
        <begin position="259"/>
        <end position="292"/>
    </location>
</feature>
<reference evidence="2" key="1">
    <citation type="journal article" date="2021" name="Proc. Natl. Acad. Sci. U.S.A.">
        <title>A Catalog of Tens of Thousands of Viruses from Human Metagenomes Reveals Hidden Associations with Chronic Diseases.</title>
        <authorList>
            <person name="Tisza M.J."/>
            <person name="Buck C.B."/>
        </authorList>
    </citation>
    <scope>NUCLEOTIDE SEQUENCE</scope>
    <source>
        <strain evidence="2">Cth7L7</strain>
    </source>
</reference>
<protein>
    <submittedName>
        <fullName evidence="2">Tail protein</fullName>
    </submittedName>
</protein>
<feature type="compositionally biased region" description="Low complexity" evidence="1">
    <location>
        <begin position="264"/>
        <end position="284"/>
    </location>
</feature>
<dbReference type="SUPFAM" id="SSF69279">
    <property type="entry name" value="Phage tail proteins"/>
    <property type="match status" value="1"/>
</dbReference>
<proteinExistence type="predicted"/>
<organism evidence="2">
    <name type="scientific">Siphoviridae sp. cth7L7</name>
    <dbReference type="NCBI Taxonomy" id="2827914"/>
    <lineage>
        <taxon>Viruses</taxon>
        <taxon>Duplodnaviria</taxon>
        <taxon>Heunggongvirae</taxon>
        <taxon>Uroviricota</taxon>
        <taxon>Caudoviricetes</taxon>
    </lineage>
</organism>
<accession>A0A8S5SWP7</accession>
<evidence type="ECO:0000313" key="2">
    <source>
        <dbReference type="EMBL" id="DAF55433.1"/>
    </source>
</evidence>
<name>A0A8S5SWP7_9CAUD</name>